<feature type="transmembrane region" description="Helical" evidence="1">
    <location>
        <begin position="116"/>
        <end position="134"/>
    </location>
</feature>
<keyword evidence="1" id="KW-0472">Membrane</keyword>
<dbReference type="Proteomes" id="UP001596215">
    <property type="component" value="Unassembled WGS sequence"/>
</dbReference>
<dbReference type="EMBL" id="JBHSUC010000024">
    <property type="protein sequence ID" value="MFC6363296.1"/>
    <property type="molecule type" value="Genomic_DNA"/>
</dbReference>
<feature type="transmembrane region" description="Helical" evidence="1">
    <location>
        <begin position="445"/>
        <end position="464"/>
    </location>
</feature>
<dbReference type="RefSeq" id="WP_343877143.1">
    <property type="nucleotide sequence ID" value="NZ_BAAAFW010000057.1"/>
</dbReference>
<evidence type="ECO:0000313" key="2">
    <source>
        <dbReference type="EMBL" id="MFC6363296.1"/>
    </source>
</evidence>
<organism evidence="2 3">
    <name type="scientific">Tatumella punctata</name>
    <dbReference type="NCBI Taxonomy" id="399969"/>
    <lineage>
        <taxon>Bacteria</taxon>
        <taxon>Pseudomonadati</taxon>
        <taxon>Pseudomonadota</taxon>
        <taxon>Gammaproteobacteria</taxon>
        <taxon>Enterobacterales</taxon>
        <taxon>Erwiniaceae</taxon>
        <taxon>Tatumella</taxon>
    </lineage>
</organism>
<feature type="transmembrane region" description="Helical" evidence="1">
    <location>
        <begin position="419"/>
        <end position="438"/>
    </location>
</feature>
<feature type="transmembrane region" description="Helical" evidence="1">
    <location>
        <begin position="62"/>
        <end position="85"/>
    </location>
</feature>
<reference evidence="3" key="1">
    <citation type="journal article" date="2019" name="Int. J. Syst. Evol. Microbiol.">
        <title>The Global Catalogue of Microorganisms (GCM) 10K type strain sequencing project: providing services to taxonomists for standard genome sequencing and annotation.</title>
        <authorList>
            <consortium name="The Broad Institute Genomics Platform"/>
            <consortium name="The Broad Institute Genome Sequencing Center for Infectious Disease"/>
            <person name="Wu L."/>
            <person name="Ma J."/>
        </authorList>
    </citation>
    <scope>NUCLEOTIDE SEQUENCE [LARGE SCALE GENOMIC DNA]</scope>
    <source>
        <strain evidence="3">CGMCC 4.1530</strain>
    </source>
</reference>
<protein>
    <submittedName>
        <fullName evidence="2">FUSC family protein</fullName>
    </submittedName>
</protein>
<dbReference type="InterPro" id="IPR006726">
    <property type="entry name" value="PHBA_efflux_AaeB/fusaric-R"/>
</dbReference>
<comment type="caution">
    <text evidence="2">The sequence shown here is derived from an EMBL/GenBank/DDBJ whole genome shotgun (WGS) entry which is preliminary data.</text>
</comment>
<feature type="transmembrane region" description="Helical" evidence="1">
    <location>
        <begin position="22"/>
        <end position="55"/>
    </location>
</feature>
<evidence type="ECO:0000256" key="1">
    <source>
        <dbReference type="SAM" id="Phobius"/>
    </source>
</evidence>
<dbReference type="Pfam" id="PF04632">
    <property type="entry name" value="FUSC"/>
    <property type="match status" value="1"/>
</dbReference>
<gene>
    <name evidence="2" type="ORF">ACFP73_14580</name>
</gene>
<evidence type="ECO:0000313" key="3">
    <source>
        <dbReference type="Proteomes" id="UP001596215"/>
    </source>
</evidence>
<feature type="transmembrane region" description="Helical" evidence="1">
    <location>
        <begin position="146"/>
        <end position="168"/>
    </location>
</feature>
<accession>A0ABW1VS19</accession>
<proteinExistence type="predicted"/>
<keyword evidence="1" id="KW-1133">Transmembrane helix</keyword>
<keyword evidence="1" id="KW-0812">Transmembrane</keyword>
<feature type="transmembrane region" description="Helical" evidence="1">
    <location>
        <begin position="393"/>
        <end position="413"/>
    </location>
</feature>
<feature type="transmembrane region" description="Helical" evidence="1">
    <location>
        <begin position="476"/>
        <end position="494"/>
    </location>
</feature>
<name>A0ABW1VS19_9GAMM</name>
<feature type="transmembrane region" description="Helical" evidence="1">
    <location>
        <begin position="91"/>
        <end position="109"/>
    </location>
</feature>
<sequence length="656" mass="73193">MRGSWGEFLRRELRPLPGRGSYALRLTVTCAILILVFMTLQIPLLSVAIIVAFYASQSNVVIIKLLSVVFFFLVTLILGCVILMLKFTYDYPLLRLICSSLLFFGAMFLMRAFDKLGLAFFIVALAVIFAQTFPAMTSDSDLVIRLIMWLWVSINTSVLVTFLVNASFRQAFPGYQFRQQLANDFDDCAAQLSHYQRTGEPSGQADTTDMAKQFTGLQSLFSLACGASPVIRRNKSHWQAVMAVAIHSYYLVMLIRPLPLTGVQQQLAGELSDYLRQLADECRQADNPLAQLPPAPQPVSDNVILRRLATVCTRLAAGEEIELPEKPSGKAPLLAADAFTNPAYPQFALKTLLATLVCYLFYTAVDWDGIHTIMLSCVIVAQPGLGPTMQKTWLRVAGGLLATAFALLLIVFIQPFTTSVVGLLMMSVPVMWLSAWIAGGSERTAYAGIQIAFTFAMGFLDWFGPLYTLTELRDRAIGILLGVLVSSLVHMYLWPESDALKLRQQLSRLFKQLSQWMADDKPPQERQWVPVYQALLTTETLMDRVAAEPVYAWSYPHPELRDWPVKQTFVQAREILRLSEGYRLYGADEPDFLQHCAAALQAYSGQIADQGAAIPAVRLPGGDNPYHRPLAQAIETLPCWPEADKQHPSVLRTMKQ</sequence>
<keyword evidence="3" id="KW-1185">Reference proteome</keyword>